<sequence length="457" mass="47311">MEALPVVIAIILLFFLLLGGIPVAIALGATGIAGLILMGGFELASSVIGGTTYSSVGRANLVVVPMFILMGMLTLHSGIAQQLFALASRALKKLPGGLAVSTIFASAGFGAVTGSSLASVGTLGRTAITEMIRHGYTKTFASAAVAVSGSLAVLIPPSIILVLYGTMTNESVGELLMAGIIPGILSAVMLAGFAILMAKRKPALISVGGTDQSPETGRKRLAEAGIPDDGGIDLSPASAVRAILALALIFTIVIGGIYSGFFTPSESAAIGAVVALLLIVTQYMKTPRKLLHNLSLALRETVSLNSSIFLILVGAGIFSYFLVTAGVPTALSNFVVDLPVPPEVVVIMLLLVLIPGGMFLDSISLLVITVPLVYQPITDLGFDGLWLGILIVKLIELGMITPPIGLNAFVTAGTTPGLHVDQVFRGTFPYYIADFVIIAVIFMFPEIVTFLPEMSAA</sequence>
<evidence type="ECO:0000313" key="9">
    <source>
        <dbReference type="EMBL" id="MDR5712251.1"/>
    </source>
</evidence>
<keyword evidence="6 7" id="KW-0472">Membrane</keyword>
<name>A0ABU1FUB0_9MICC</name>
<evidence type="ECO:0000313" key="10">
    <source>
        <dbReference type="Proteomes" id="UP001260872"/>
    </source>
</evidence>
<dbReference type="Pfam" id="PF06808">
    <property type="entry name" value="DctM"/>
    <property type="match status" value="1"/>
</dbReference>
<dbReference type="RefSeq" id="WP_310537632.1">
    <property type="nucleotide sequence ID" value="NZ_BAAAOC010000086.1"/>
</dbReference>
<feature type="transmembrane region" description="Helical" evidence="7">
    <location>
        <begin position="6"/>
        <end position="38"/>
    </location>
</feature>
<feature type="transmembrane region" description="Helical" evidence="7">
    <location>
        <begin position="59"/>
        <end position="79"/>
    </location>
</feature>
<evidence type="ECO:0000256" key="2">
    <source>
        <dbReference type="ARBA" id="ARBA00022475"/>
    </source>
</evidence>
<feature type="transmembrane region" description="Helical" evidence="7">
    <location>
        <begin position="176"/>
        <end position="196"/>
    </location>
</feature>
<dbReference type="InterPro" id="IPR010656">
    <property type="entry name" value="DctM"/>
</dbReference>
<feature type="transmembrane region" description="Helical" evidence="7">
    <location>
        <begin position="140"/>
        <end position="164"/>
    </location>
</feature>
<evidence type="ECO:0000259" key="8">
    <source>
        <dbReference type="Pfam" id="PF06808"/>
    </source>
</evidence>
<feature type="domain" description="TRAP C4-dicarboxylate transport system permease DctM subunit" evidence="8">
    <location>
        <begin position="10"/>
        <end position="447"/>
    </location>
</feature>
<organism evidence="9 10">
    <name type="scientific">Nesterenkonia flava</name>
    <dbReference type="NCBI Taxonomy" id="469799"/>
    <lineage>
        <taxon>Bacteria</taxon>
        <taxon>Bacillati</taxon>
        <taxon>Actinomycetota</taxon>
        <taxon>Actinomycetes</taxon>
        <taxon>Micrococcales</taxon>
        <taxon>Micrococcaceae</taxon>
        <taxon>Nesterenkonia</taxon>
    </lineage>
</organism>
<evidence type="ECO:0000256" key="7">
    <source>
        <dbReference type="SAM" id="Phobius"/>
    </source>
</evidence>
<comment type="subcellular location">
    <subcellularLocation>
        <location evidence="1">Cell inner membrane</location>
        <topology evidence="1">Multi-pass membrane protein</topology>
    </subcellularLocation>
</comment>
<reference evidence="10" key="1">
    <citation type="submission" date="2023-07" db="EMBL/GenBank/DDBJ databases">
        <title>Description of three actinobacteria isolated from air of manufacturing shop in a pharmaceutical factory.</title>
        <authorList>
            <person name="Zhang D.-F."/>
        </authorList>
    </citation>
    <scope>NUCLEOTIDE SEQUENCE [LARGE SCALE GENOMIC DNA]</scope>
    <source>
        <strain evidence="10">CCTCC AB 207010</strain>
    </source>
</reference>
<feature type="transmembrane region" description="Helical" evidence="7">
    <location>
        <begin position="242"/>
        <end position="261"/>
    </location>
</feature>
<dbReference type="InterPro" id="IPR004681">
    <property type="entry name" value="TRAP_DctM"/>
</dbReference>
<dbReference type="PANTHER" id="PTHR33362">
    <property type="entry name" value="SIALIC ACID TRAP TRANSPORTER PERMEASE PROTEIN SIAT-RELATED"/>
    <property type="match status" value="1"/>
</dbReference>
<protein>
    <submittedName>
        <fullName evidence="9">TRAP transporter large permease</fullName>
    </submittedName>
</protein>
<keyword evidence="5 7" id="KW-1133">Transmembrane helix</keyword>
<evidence type="ECO:0000256" key="6">
    <source>
        <dbReference type="ARBA" id="ARBA00023136"/>
    </source>
</evidence>
<evidence type="ECO:0000256" key="5">
    <source>
        <dbReference type="ARBA" id="ARBA00022989"/>
    </source>
</evidence>
<feature type="transmembrane region" description="Helical" evidence="7">
    <location>
        <begin position="430"/>
        <end position="451"/>
    </location>
</feature>
<accession>A0ABU1FUB0</accession>
<feature type="transmembrane region" description="Helical" evidence="7">
    <location>
        <begin position="99"/>
        <end position="120"/>
    </location>
</feature>
<dbReference type="Proteomes" id="UP001260872">
    <property type="component" value="Unassembled WGS sequence"/>
</dbReference>
<feature type="transmembrane region" description="Helical" evidence="7">
    <location>
        <begin position="267"/>
        <end position="284"/>
    </location>
</feature>
<dbReference type="EMBL" id="JAVKGT010000021">
    <property type="protein sequence ID" value="MDR5712251.1"/>
    <property type="molecule type" value="Genomic_DNA"/>
</dbReference>
<evidence type="ECO:0000256" key="4">
    <source>
        <dbReference type="ARBA" id="ARBA00022692"/>
    </source>
</evidence>
<feature type="transmembrane region" description="Helical" evidence="7">
    <location>
        <begin position="345"/>
        <end position="373"/>
    </location>
</feature>
<gene>
    <name evidence="9" type="ORF">RH857_08930</name>
</gene>
<keyword evidence="4 7" id="KW-0812">Transmembrane</keyword>
<dbReference type="PIRSF" id="PIRSF006066">
    <property type="entry name" value="HI0050"/>
    <property type="match status" value="1"/>
</dbReference>
<proteinExistence type="predicted"/>
<keyword evidence="2" id="KW-1003">Cell membrane</keyword>
<keyword evidence="3" id="KW-0997">Cell inner membrane</keyword>
<feature type="transmembrane region" description="Helical" evidence="7">
    <location>
        <begin position="385"/>
        <end position="410"/>
    </location>
</feature>
<dbReference type="PANTHER" id="PTHR33362:SF5">
    <property type="entry name" value="C4-DICARBOXYLATE TRAP TRANSPORTER LARGE PERMEASE PROTEIN DCTM"/>
    <property type="match status" value="1"/>
</dbReference>
<feature type="transmembrane region" description="Helical" evidence="7">
    <location>
        <begin position="304"/>
        <end position="325"/>
    </location>
</feature>
<evidence type="ECO:0000256" key="1">
    <source>
        <dbReference type="ARBA" id="ARBA00004429"/>
    </source>
</evidence>
<keyword evidence="10" id="KW-1185">Reference proteome</keyword>
<comment type="caution">
    <text evidence="9">The sequence shown here is derived from an EMBL/GenBank/DDBJ whole genome shotgun (WGS) entry which is preliminary data.</text>
</comment>
<evidence type="ECO:0000256" key="3">
    <source>
        <dbReference type="ARBA" id="ARBA00022519"/>
    </source>
</evidence>